<evidence type="ECO:0000256" key="10">
    <source>
        <dbReference type="SAM" id="MobiDB-lite"/>
    </source>
</evidence>
<feature type="compositionally biased region" description="Acidic residues" evidence="10">
    <location>
        <begin position="214"/>
        <end position="231"/>
    </location>
</feature>
<feature type="region of interest" description="Disordered" evidence="10">
    <location>
        <begin position="119"/>
        <end position="169"/>
    </location>
</feature>
<keyword evidence="4 9" id="KW-0805">Transcription regulation</keyword>
<comment type="caution">
    <text evidence="11">The sequence shown here is derived from an EMBL/GenBank/DDBJ whole genome shotgun (WGS) entry which is preliminary data.</text>
</comment>
<reference evidence="11 12" key="1">
    <citation type="journal article" date="2024" name="Commun. Biol.">
        <title>Comparative genomic analysis of thermophilic fungi reveals convergent evolutionary adaptations and gene losses.</title>
        <authorList>
            <person name="Steindorff A.S."/>
            <person name="Aguilar-Pontes M.V."/>
            <person name="Robinson A.J."/>
            <person name="Andreopoulos B."/>
            <person name="LaButti K."/>
            <person name="Kuo A."/>
            <person name="Mondo S."/>
            <person name="Riley R."/>
            <person name="Otillar R."/>
            <person name="Haridas S."/>
            <person name="Lipzen A."/>
            <person name="Grimwood J."/>
            <person name="Schmutz J."/>
            <person name="Clum A."/>
            <person name="Reid I.D."/>
            <person name="Moisan M.C."/>
            <person name="Butler G."/>
            <person name="Nguyen T.T.M."/>
            <person name="Dewar K."/>
            <person name="Conant G."/>
            <person name="Drula E."/>
            <person name="Henrissat B."/>
            <person name="Hansel C."/>
            <person name="Singer S."/>
            <person name="Hutchinson M.I."/>
            <person name="de Vries R.P."/>
            <person name="Natvig D.O."/>
            <person name="Powell A.J."/>
            <person name="Tsang A."/>
            <person name="Grigoriev I.V."/>
        </authorList>
    </citation>
    <scope>NUCLEOTIDE SEQUENCE [LARGE SCALE GENOMIC DNA]</scope>
    <source>
        <strain evidence="11 12">CBS 620.91</strain>
    </source>
</reference>
<dbReference type="EMBL" id="JAZGSY010000001">
    <property type="protein sequence ID" value="KAL1844335.1"/>
    <property type="molecule type" value="Genomic_DNA"/>
</dbReference>
<protein>
    <recommendedName>
        <fullName evidence="3 9">Mediator of RNA polymerase II transcription subunit 8</fullName>
    </recommendedName>
    <alternativeName>
        <fullName evidence="8 9">Mediator complex subunit 8</fullName>
    </alternativeName>
</protein>
<evidence type="ECO:0000256" key="2">
    <source>
        <dbReference type="ARBA" id="ARBA00005716"/>
    </source>
</evidence>
<evidence type="ECO:0000313" key="12">
    <source>
        <dbReference type="Proteomes" id="UP001583172"/>
    </source>
</evidence>
<comment type="subunit">
    <text evidence="9">Component of the Mediator complex.</text>
</comment>
<organism evidence="11 12">
    <name type="scientific">Humicola insolens</name>
    <name type="common">Soft-rot fungus</name>
    <dbReference type="NCBI Taxonomy" id="85995"/>
    <lineage>
        <taxon>Eukaryota</taxon>
        <taxon>Fungi</taxon>
        <taxon>Dikarya</taxon>
        <taxon>Ascomycota</taxon>
        <taxon>Pezizomycotina</taxon>
        <taxon>Sordariomycetes</taxon>
        <taxon>Sordariomycetidae</taxon>
        <taxon>Sordariales</taxon>
        <taxon>Chaetomiaceae</taxon>
        <taxon>Mycothermus</taxon>
    </lineage>
</organism>
<keyword evidence="7 9" id="KW-0539">Nucleus</keyword>
<evidence type="ECO:0000256" key="8">
    <source>
        <dbReference type="ARBA" id="ARBA00031261"/>
    </source>
</evidence>
<evidence type="ECO:0000313" key="11">
    <source>
        <dbReference type="EMBL" id="KAL1844335.1"/>
    </source>
</evidence>
<dbReference type="Gene3D" id="6.10.250.2610">
    <property type="match status" value="1"/>
</dbReference>
<comment type="similarity">
    <text evidence="2 9">Belongs to the Mediator complex subunit 8 family.</text>
</comment>
<dbReference type="Gene3D" id="1.20.58.1710">
    <property type="match status" value="1"/>
</dbReference>
<feature type="region of interest" description="Disordered" evidence="10">
    <location>
        <begin position="205"/>
        <end position="252"/>
    </location>
</feature>
<keyword evidence="6 9" id="KW-0804">Transcription</keyword>
<evidence type="ECO:0000256" key="6">
    <source>
        <dbReference type="ARBA" id="ARBA00023163"/>
    </source>
</evidence>
<keyword evidence="12" id="KW-1185">Reference proteome</keyword>
<feature type="compositionally biased region" description="Basic and acidic residues" evidence="10">
    <location>
        <begin position="130"/>
        <end position="141"/>
    </location>
</feature>
<proteinExistence type="inferred from homology"/>
<evidence type="ECO:0000256" key="9">
    <source>
        <dbReference type="RuleBase" id="RU364144"/>
    </source>
</evidence>
<name>A0ABR3VRQ5_HUMIN</name>
<feature type="compositionally biased region" description="Acidic residues" evidence="10">
    <location>
        <begin position="142"/>
        <end position="162"/>
    </location>
</feature>
<gene>
    <name evidence="9" type="primary">MED8</name>
    <name evidence="11" type="ORF">VTJ49DRAFT_14</name>
</gene>
<comment type="function">
    <text evidence="9">Component of the Mediator complex, a coactivator involved in the regulated transcription of nearly all RNA polymerase II-dependent genes. Mediator functions as a bridge to convey information from gene-specific regulatory proteins to the basal RNA polymerase II transcription machinery. Mediator is recruited to promoters by direct interactions with regulatory proteins and serves as a scaffold for the assembly of a functional preinitiation complex with RNA polymerase II and the general transcription factors.</text>
</comment>
<accession>A0ABR3VRQ5</accession>
<dbReference type="Pfam" id="PF10232">
    <property type="entry name" value="Med8"/>
    <property type="match status" value="1"/>
</dbReference>
<evidence type="ECO:0000256" key="4">
    <source>
        <dbReference type="ARBA" id="ARBA00023015"/>
    </source>
</evidence>
<keyword evidence="5 9" id="KW-0010">Activator</keyword>
<sequence>MASLNLTPDELKQLELLRNRFAQLTSSLTSLRGQVINSNPLPSRESLQASATILQQNIRSIQELLSENVGIFQRIAVHPSTNFPGRTQEHILLQLLRKKLEPDVETWVEEARETARAAGLDATKLAANGGDRRARGEHDYGDPEDDEDEDEDPYGADDEEVPSDPFNDQWADMLDAFNRDLEHYVTVQSKKKYTVEEQAMGIENVRTGLRQTLEESDDEEEEEEEEEEDETAAATQAEQGVGAGGQGAAAQGPVLQPEHILLLEARGDMNLPNDFPFWAKGKAAVTAKQVMPHR</sequence>
<comment type="subcellular location">
    <subcellularLocation>
        <location evidence="1 9">Nucleus</location>
    </subcellularLocation>
</comment>
<dbReference type="PANTHER" id="PTHR13074:SF9">
    <property type="entry name" value="MEDIATOR OF RNA POLYMERASE II TRANSCRIPTION SUBUNIT 8"/>
    <property type="match status" value="1"/>
</dbReference>
<dbReference type="Proteomes" id="UP001583172">
    <property type="component" value="Unassembled WGS sequence"/>
</dbReference>
<evidence type="ECO:0000256" key="1">
    <source>
        <dbReference type="ARBA" id="ARBA00004123"/>
    </source>
</evidence>
<dbReference type="InterPro" id="IPR019364">
    <property type="entry name" value="Mediatior_Med8_fun/met"/>
</dbReference>
<dbReference type="PANTHER" id="PTHR13074">
    <property type="entry name" value="MEDIATOR OF RNA POLYMERASE II TRANSCRIPTION SUBUNIT 8"/>
    <property type="match status" value="1"/>
</dbReference>
<evidence type="ECO:0000256" key="7">
    <source>
        <dbReference type="ARBA" id="ARBA00023242"/>
    </source>
</evidence>
<evidence type="ECO:0000256" key="5">
    <source>
        <dbReference type="ARBA" id="ARBA00023159"/>
    </source>
</evidence>
<evidence type="ECO:0000256" key="3">
    <source>
        <dbReference type="ARBA" id="ARBA00020637"/>
    </source>
</evidence>